<dbReference type="EMBL" id="JAUOPJ010000005">
    <property type="protein sequence ID" value="MDO6456780.1"/>
    <property type="molecule type" value="Genomic_DNA"/>
</dbReference>
<protein>
    <submittedName>
        <fullName evidence="1">DUF1217 domain-containing protein</fullName>
    </submittedName>
</protein>
<sequence>MTYQPIIPFSGYAGWVVLQNTKENQQAAFNQSVTMQREVEYFRENISKITSAEELVSDYKLLKVALGAFGLDDDINNKFFIEKVLNDGTLNSDSLVNKLTDKRYLEFSEAFGFGDFETPNTVLSTFPDEIISAYQEKQFQIAVGEQNEDMRLALNLKDELSTLVAKDTTDNGRWYSVMGNEAMRTVFETALGLPSSISNLDLDQQLTIFRDKAAQYLGDAEITQFENPESQEDLIKLFLIRSELNSGTSDTSSASNALALLSAS</sequence>
<dbReference type="SUPFAM" id="SSF158837">
    <property type="entry name" value="AGR C 984p-like"/>
    <property type="match status" value="1"/>
</dbReference>
<proteinExistence type="predicted"/>
<name>A0AAW7XVV3_9RHOB</name>
<reference evidence="1" key="1">
    <citation type="submission" date="2023-07" db="EMBL/GenBank/DDBJ databases">
        <title>Genome content predicts the carbon catabolic preferences of heterotrophic bacteria.</title>
        <authorList>
            <person name="Gralka M."/>
        </authorList>
    </citation>
    <scope>NUCLEOTIDE SEQUENCE</scope>
    <source>
        <strain evidence="1">I2M02</strain>
    </source>
</reference>
<dbReference type="InterPro" id="IPR023157">
    <property type="entry name" value="AGR-C-984p-like_sf"/>
</dbReference>
<evidence type="ECO:0000313" key="2">
    <source>
        <dbReference type="Proteomes" id="UP001169823"/>
    </source>
</evidence>
<dbReference type="Gene3D" id="1.10.3700.10">
    <property type="entry name" value="AGR C 984p-like"/>
    <property type="match status" value="1"/>
</dbReference>
<dbReference type="Proteomes" id="UP001169823">
    <property type="component" value="Unassembled WGS sequence"/>
</dbReference>
<dbReference type="InterPro" id="IPR010626">
    <property type="entry name" value="DUF1217"/>
</dbReference>
<dbReference type="RefSeq" id="WP_303494603.1">
    <property type="nucleotide sequence ID" value="NZ_JAUOPJ010000005.1"/>
</dbReference>
<dbReference type="Pfam" id="PF06748">
    <property type="entry name" value="DUF1217"/>
    <property type="match status" value="1"/>
</dbReference>
<comment type="caution">
    <text evidence="1">The sequence shown here is derived from an EMBL/GenBank/DDBJ whole genome shotgun (WGS) entry which is preliminary data.</text>
</comment>
<gene>
    <name evidence="1" type="ORF">Q4494_06800</name>
</gene>
<accession>A0AAW7XVV3</accession>
<organism evidence="1 2">
    <name type="scientific">Celeribacter halophilus</name>
    <dbReference type="NCBI Taxonomy" id="576117"/>
    <lineage>
        <taxon>Bacteria</taxon>
        <taxon>Pseudomonadati</taxon>
        <taxon>Pseudomonadota</taxon>
        <taxon>Alphaproteobacteria</taxon>
        <taxon>Rhodobacterales</taxon>
        <taxon>Roseobacteraceae</taxon>
        <taxon>Celeribacter</taxon>
    </lineage>
</organism>
<evidence type="ECO:0000313" key="1">
    <source>
        <dbReference type="EMBL" id="MDO6456780.1"/>
    </source>
</evidence>
<dbReference type="AlphaFoldDB" id="A0AAW7XVV3"/>